<protein>
    <submittedName>
        <fullName evidence="2">Uncharacterized protein</fullName>
    </submittedName>
</protein>
<feature type="non-terminal residue" evidence="2">
    <location>
        <position position="162"/>
    </location>
</feature>
<accession>A0A395GNK6</accession>
<dbReference type="AlphaFoldDB" id="A0A395GNK6"/>
<dbReference type="Proteomes" id="UP000249402">
    <property type="component" value="Unassembled WGS sequence"/>
</dbReference>
<evidence type="ECO:0000256" key="1">
    <source>
        <dbReference type="SAM" id="MobiDB-lite"/>
    </source>
</evidence>
<evidence type="ECO:0000313" key="3">
    <source>
        <dbReference type="Proteomes" id="UP000249402"/>
    </source>
</evidence>
<gene>
    <name evidence="2" type="ORF">BO80DRAFT_312979</name>
</gene>
<dbReference type="VEuPathDB" id="FungiDB:BO80DRAFT_312979"/>
<dbReference type="RefSeq" id="XP_025571234.1">
    <property type="nucleotide sequence ID" value="XM_025715050.1"/>
</dbReference>
<sequence length="162" mass="18620">LRYYPVNKPSHVALRYLTADVHPLQPKIAHMYATRDKDMLWWMINPSYLMSTKMKRVVRSWCSRRARMAFQLALKEHGYDTHGRRTGEKSLDAGKEQKDLKGRVELVLHADIIRAQFEDLQKEMNAGVDALIDRMGKNAHPKPGKKKKSSEATTNDQGTKSS</sequence>
<name>A0A395GNK6_9EURO</name>
<feature type="compositionally biased region" description="Polar residues" evidence="1">
    <location>
        <begin position="151"/>
        <end position="162"/>
    </location>
</feature>
<feature type="region of interest" description="Disordered" evidence="1">
    <location>
        <begin position="133"/>
        <end position="162"/>
    </location>
</feature>
<feature type="non-terminal residue" evidence="2">
    <location>
        <position position="1"/>
    </location>
</feature>
<proteinExistence type="predicted"/>
<dbReference type="OrthoDB" id="5238363at2759"/>
<feature type="compositionally biased region" description="Basic residues" evidence="1">
    <location>
        <begin position="137"/>
        <end position="148"/>
    </location>
</feature>
<dbReference type="GeneID" id="37219915"/>
<keyword evidence="3" id="KW-1185">Reference proteome</keyword>
<reference evidence="2 3" key="1">
    <citation type="submission" date="2018-02" db="EMBL/GenBank/DDBJ databases">
        <title>The genomes of Aspergillus section Nigri reveals drivers in fungal speciation.</title>
        <authorList>
            <consortium name="DOE Joint Genome Institute"/>
            <person name="Vesth T.C."/>
            <person name="Nybo J."/>
            <person name="Theobald S."/>
            <person name="Brandl J."/>
            <person name="Frisvad J.C."/>
            <person name="Nielsen K.F."/>
            <person name="Lyhne E.K."/>
            <person name="Kogle M.E."/>
            <person name="Kuo A."/>
            <person name="Riley R."/>
            <person name="Clum A."/>
            <person name="Nolan M."/>
            <person name="Lipzen A."/>
            <person name="Salamov A."/>
            <person name="Henrissat B."/>
            <person name="Wiebenga A."/>
            <person name="De vries R.P."/>
            <person name="Grigoriev I.V."/>
            <person name="Mortensen U.H."/>
            <person name="Andersen M.R."/>
            <person name="Baker S.E."/>
        </authorList>
    </citation>
    <scope>NUCLEOTIDE SEQUENCE [LARGE SCALE GENOMIC DNA]</scope>
    <source>
        <strain evidence="2 3">CBS 121593</strain>
    </source>
</reference>
<organism evidence="2 3">
    <name type="scientific">Aspergillus ibericus CBS 121593</name>
    <dbReference type="NCBI Taxonomy" id="1448316"/>
    <lineage>
        <taxon>Eukaryota</taxon>
        <taxon>Fungi</taxon>
        <taxon>Dikarya</taxon>
        <taxon>Ascomycota</taxon>
        <taxon>Pezizomycotina</taxon>
        <taxon>Eurotiomycetes</taxon>
        <taxon>Eurotiomycetidae</taxon>
        <taxon>Eurotiales</taxon>
        <taxon>Aspergillaceae</taxon>
        <taxon>Aspergillus</taxon>
        <taxon>Aspergillus subgen. Circumdati</taxon>
    </lineage>
</organism>
<dbReference type="EMBL" id="KZ824469">
    <property type="protein sequence ID" value="RAK96906.1"/>
    <property type="molecule type" value="Genomic_DNA"/>
</dbReference>
<evidence type="ECO:0000313" key="2">
    <source>
        <dbReference type="EMBL" id="RAK96906.1"/>
    </source>
</evidence>